<protein>
    <submittedName>
        <fullName evidence="1">Uncharacterized protein</fullName>
    </submittedName>
</protein>
<name>A0ACC2Q136_9HYME</name>
<dbReference type="Proteomes" id="UP001239111">
    <property type="component" value="Chromosome 1"/>
</dbReference>
<comment type="caution">
    <text evidence="1">The sequence shown here is derived from an EMBL/GenBank/DDBJ whole genome shotgun (WGS) entry which is preliminary data.</text>
</comment>
<proteinExistence type="predicted"/>
<gene>
    <name evidence="1" type="ORF">QAD02_023559</name>
</gene>
<reference evidence="1" key="1">
    <citation type="submission" date="2023-04" db="EMBL/GenBank/DDBJ databases">
        <title>A chromosome-level genome assembly of the parasitoid wasp Eretmocerus hayati.</title>
        <authorList>
            <person name="Zhong Y."/>
            <person name="Liu S."/>
            <person name="Liu Y."/>
        </authorList>
    </citation>
    <scope>NUCLEOTIDE SEQUENCE</scope>
    <source>
        <strain evidence="1">ZJU_SS_LIU_2023</strain>
    </source>
</reference>
<evidence type="ECO:0000313" key="2">
    <source>
        <dbReference type="Proteomes" id="UP001239111"/>
    </source>
</evidence>
<evidence type="ECO:0000313" key="1">
    <source>
        <dbReference type="EMBL" id="KAJ8687765.1"/>
    </source>
</evidence>
<organism evidence="1 2">
    <name type="scientific">Eretmocerus hayati</name>
    <dbReference type="NCBI Taxonomy" id="131215"/>
    <lineage>
        <taxon>Eukaryota</taxon>
        <taxon>Metazoa</taxon>
        <taxon>Ecdysozoa</taxon>
        <taxon>Arthropoda</taxon>
        <taxon>Hexapoda</taxon>
        <taxon>Insecta</taxon>
        <taxon>Pterygota</taxon>
        <taxon>Neoptera</taxon>
        <taxon>Endopterygota</taxon>
        <taxon>Hymenoptera</taxon>
        <taxon>Apocrita</taxon>
        <taxon>Proctotrupomorpha</taxon>
        <taxon>Chalcidoidea</taxon>
        <taxon>Aphelinidae</taxon>
        <taxon>Aphelininae</taxon>
        <taxon>Eretmocerus</taxon>
    </lineage>
</organism>
<keyword evidence="2" id="KW-1185">Reference proteome</keyword>
<accession>A0ACC2Q136</accession>
<dbReference type="EMBL" id="CM056741">
    <property type="protein sequence ID" value="KAJ8687765.1"/>
    <property type="molecule type" value="Genomic_DNA"/>
</dbReference>
<sequence length="554" mass="61736">MILKNLTRRIQNPQFLLLQLRNATAVFIMNLSISDLMFCCFNLPLATSTFWHGAWLHGPLLCRLFPLLRYGLVAVSLFTVLAITINRYVMIGHPRLYPKLYKPRYLALMVLATWIGGFGALIPTWFGRWGQFGLDPVIGSCSILPDDRGRSPKEFLFILAFLAPCCAIVICYARIFYIVRKTAIKSRRRDEASRELVRSNFELSLGLQGIKKGSKSAEDSAIGSMSCQATHSSENGGLQVVGVNINGSSSPREMSVAKCEPEESNNGDFVESKNDQEVPQPLPELSTVTRENQQHHQSNYCINSDSDTQPKQPESFHCVTEVLAAQQTPSRFLSPLDAHRYEEAQSDDGASSRSESPSQDHHRRRSSAGSCNSRQRAGSSSPTASLVNQPTTTRTPSTLAREYRFRSIRGARGSGGIIPGTTGISDIAGKMTPKDRKLLKMILVIFSAFLICYLPITISKVFKEAAEWRLLNIAGYILIYLTTCINPVIYVVMSSEYRSAYKNVLLCRSDSSHQNQLGMAAAGLQQGNDETLQKKKSRMRNFSPRNFIGITIRR</sequence>